<gene>
    <name evidence="2" type="ORF">AXG93_4123s1210</name>
</gene>
<protein>
    <submittedName>
        <fullName evidence="2">Uncharacterized protein</fullName>
    </submittedName>
</protein>
<feature type="compositionally biased region" description="Basic and acidic residues" evidence="1">
    <location>
        <begin position="53"/>
        <end position="62"/>
    </location>
</feature>
<dbReference type="EMBL" id="LVLJ01000663">
    <property type="protein sequence ID" value="OAE33346.1"/>
    <property type="molecule type" value="Genomic_DNA"/>
</dbReference>
<name>A0A176WM70_MARPO</name>
<sequence length="105" mass="11513">MRETVISFIPRLIYASNNGEFEDAFEARSSSLYGQTVTRRPAPGEALPPAFLERSDPARTNERASSSVPLLAILAFLIDDGVRSVRRRTSPMQALRTIARAGGGY</sequence>
<evidence type="ECO:0000313" key="3">
    <source>
        <dbReference type="Proteomes" id="UP000077202"/>
    </source>
</evidence>
<proteinExistence type="predicted"/>
<comment type="caution">
    <text evidence="2">The sequence shown here is derived from an EMBL/GenBank/DDBJ whole genome shotgun (WGS) entry which is preliminary data.</text>
</comment>
<dbReference type="Proteomes" id="UP000077202">
    <property type="component" value="Unassembled WGS sequence"/>
</dbReference>
<evidence type="ECO:0000313" key="2">
    <source>
        <dbReference type="EMBL" id="OAE33346.1"/>
    </source>
</evidence>
<feature type="region of interest" description="Disordered" evidence="1">
    <location>
        <begin position="35"/>
        <end position="65"/>
    </location>
</feature>
<accession>A0A176WM70</accession>
<organism evidence="2 3">
    <name type="scientific">Marchantia polymorpha subsp. ruderalis</name>
    <dbReference type="NCBI Taxonomy" id="1480154"/>
    <lineage>
        <taxon>Eukaryota</taxon>
        <taxon>Viridiplantae</taxon>
        <taxon>Streptophyta</taxon>
        <taxon>Embryophyta</taxon>
        <taxon>Marchantiophyta</taxon>
        <taxon>Marchantiopsida</taxon>
        <taxon>Marchantiidae</taxon>
        <taxon>Marchantiales</taxon>
        <taxon>Marchantiaceae</taxon>
        <taxon>Marchantia</taxon>
    </lineage>
</organism>
<keyword evidence="3" id="KW-1185">Reference proteome</keyword>
<reference evidence="2" key="1">
    <citation type="submission" date="2016-03" db="EMBL/GenBank/DDBJ databases">
        <title>Mechanisms controlling the formation of the plant cell surface in tip-growing cells are functionally conserved among land plants.</title>
        <authorList>
            <person name="Honkanen S."/>
            <person name="Jones V.A."/>
            <person name="Morieri G."/>
            <person name="Champion C."/>
            <person name="Hetherington A.J."/>
            <person name="Kelly S."/>
            <person name="Saint-Marcoux D."/>
            <person name="Proust H."/>
            <person name="Prescott H."/>
            <person name="Dolan L."/>
        </authorList>
    </citation>
    <scope>NUCLEOTIDE SEQUENCE [LARGE SCALE GENOMIC DNA]</scope>
    <source>
        <tissue evidence="2">Whole gametophyte</tissue>
    </source>
</reference>
<dbReference type="AlphaFoldDB" id="A0A176WM70"/>
<evidence type="ECO:0000256" key="1">
    <source>
        <dbReference type="SAM" id="MobiDB-lite"/>
    </source>
</evidence>